<dbReference type="GO" id="GO:0003723">
    <property type="term" value="F:RNA binding"/>
    <property type="evidence" value="ECO:0007669"/>
    <property type="project" value="TreeGrafter"/>
</dbReference>
<dbReference type="OrthoDB" id="2115716at2759"/>
<feature type="domain" description="ATPase AAA-type core" evidence="2">
    <location>
        <begin position="343"/>
        <end position="463"/>
    </location>
</feature>
<gene>
    <name evidence="3" type="ORF">BCR38DRAFT_445687</name>
</gene>
<dbReference type="Proteomes" id="UP000193689">
    <property type="component" value="Unassembled WGS sequence"/>
</dbReference>
<dbReference type="GO" id="GO:0005524">
    <property type="term" value="F:ATP binding"/>
    <property type="evidence" value="ECO:0007669"/>
    <property type="project" value="InterPro"/>
</dbReference>
<evidence type="ECO:0000313" key="3">
    <source>
        <dbReference type="EMBL" id="ORY59127.1"/>
    </source>
</evidence>
<name>A0A1Y2DIS1_9PEZI</name>
<proteinExistence type="predicted"/>
<dbReference type="SUPFAM" id="SSF52540">
    <property type="entry name" value="P-loop containing nucleoside triphosphate hydrolases"/>
    <property type="match status" value="1"/>
</dbReference>
<evidence type="ECO:0000313" key="4">
    <source>
        <dbReference type="Proteomes" id="UP000193689"/>
    </source>
</evidence>
<keyword evidence="3" id="KW-0378">Hydrolase</keyword>
<dbReference type="Pfam" id="PF00004">
    <property type="entry name" value="AAA"/>
    <property type="match status" value="1"/>
</dbReference>
<dbReference type="GO" id="GO:0005634">
    <property type="term" value="C:nucleus"/>
    <property type="evidence" value="ECO:0007669"/>
    <property type="project" value="TreeGrafter"/>
</dbReference>
<feature type="region of interest" description="Disordered" evidence="1">
    <location>
        <begin position="19"/>
        <end position="46"/>
    </location>
</feature>
<sequence>MYLIPGFLKPSTSFVPFSEKTRSMAARTNKDNKDASGKSDGRPGLGQLAEQHLEDMDACIQNSGLAPDTLAQLKLWQEQQEQTLKAWAKRPGREHTSDADRFGESLQDWERAKATFMAQAAEHPKEDSTARDFFSHSSAKRVNTDTVMAKSLKQQYPNLELVITPARTCNLIAYAQAGLASFETIGESSGKNPESLSWDLYVAPARRLDGAQGGIAERPFFEKYLYKWRGLEFIIYLVDGRDGSQNYPSVINYYILTPTKDKAQLLILEVGRWGADMHGEILVFDGGYWQKSGELFNSIMKASWDDVILEPTMKQAVIDDHLTFFTSRETYTRLKVPWKRGIIYHGPPGNGKTISIKATMHMLYNLKPAVPTLYVRSLSSFSGPEYSTQQIFAKAREFAPCYLVFEDLDSLVTDSVRSYFLNEVDGLKNNDGVFMVGSTNHLDRLDPGISKRPSRFDRKYYFPDPNLKERILYCRYWQSKLSDNKDIEFPNELCNAIAATTDDFSFAYIQEAFVAALLSIAQKSKKPGKSDEAGWTEDLGDGWVGILGGGDADGDLEKLVLWAEIKKQIAILREGMEEKQKVQM</sequence>
<dbReference type="InterPro" id="IPR027417">
    <property type="entry name" value="P-loop_NTPase"/>
</dbReference>
<dbReference type="RefSeq" id="XP_040711821.1">
    <property type="nucleotide sequence ID" value="XM_040861036.1"/>
</dbReference>
<dbReference type="GeneID" id="63777248"/>
<dbReference type="InterPro" id="IPR050168">
    <property type="entry name" value="AAA_ATPase_domain"/>
</dbReference>
<dbReference type="InParanoid" id="A0A1Y2DIS1"/>
<dbReference type="AlphaFoldDB" id="A0A1Y2DIS1"/>
<evidence type="ECO:0000259" key="2">
    <source>
        <dbReference type="Pfam" id="PF00004"/>
    </source>
</evidence>
<dbReference type="GO" id="GO:0016887">
    <property type="term" value="F:ATP hydrolysis activity"/>
    <property type="evidence" value="ECO:0007669"/>
    <property type="project" value="InterPro"/>
</dbReference>
<feature type="compositionally biased region" description="Basic and acidic residues" evidence="1">
    <location>
        <begin position="28"/>
        <end position="41"/>
    </location>
</feature>
<protein>
    <submittedName>
        <fullName evidence="3">p-loop containing nucleoside triphosphate hydrolase protein</fullName>
    </submittedName>
</protein>
<dbReference type="PANTHER" id="PTHR23077">
    <property type="entry name" value="AAA-FAMILY ATPASE"/>
    <property type="match status" value="1"/>
</dbReference>
<dbReference type="GO" id="GO:0042254">
    <property type="term" value="P:ribosome biogenesis"/>
    <property type="evidence" value="ECO:0007669"/>
    <property type="project" value="TreeGrafter"/>
</dbReference>
<organism evidence="3 4">
    <name type="scientific">Pseudomassariella vexata</name>
    <dbReference type="NCBI Taxonomy" id="1141098"/>
    <lineage>
        <taxon>Eukaryota</taxon>
        <taxon>Fungi</taxon>
        <taxon>Dikarya</taxon>
        <taxon>Ascomycota</taxon>
        <taxon>Pezizomycotina</taxon>
        <taxon>Sordariomycetes</taxon>
        <taxon>Xylariomycetidae</taxon>
        <taxon>Amphisphaeriales</taxon>
        <taxon>Pseudomassariaceae</taxon>
        <taxon>Pseudomassariella</taxon>
    </lineage>
</organism>
<dbReference type="CDD" id="cd19481">
    <property type="entry name" value="RecA-like_protease"/>
    <property type="match status" value="1"/>
</dbReference>
<dbReference type="InterPro" id="IPR003959">
    <property type="entry name" value="ATPase_AAA_core"/>
</dbReference>
<comment type="caution">
    <text evidence="3">The sequence shown here is derived from an EMBL/GenBank/DDBJ whole genome shotgun (WGS) entry which is preliminary data.</text>
</comment>
<dbReference type="Gene3D" id="3.40.50.300">
    <property type="entry name" value="P-loop containing nucleotide triphosphate hydrolases"/>
    <property type="match status" value="1"/>
</dbReference>
<dbReference type="EMBL" id="MCFJ01000014">
    <property type="protein sequence ID" value="ORY59127.1"/>
    <property type="molecule type" value="Genomic_DNA"/>
</dbReference>
<dbReference type="PANTHER" id="PTHR23077:SF132">
    <property type="entry name" value="ATP-DEPENDENT ZN PROTEASE"/>
    <property type="match status" value="1"/>
</dbReference>
<evidence type="ECO:0000256" key="1">
    <source>
        <dbReference type="SAM" id="MobiDB-lite"/>
    </source>
</evidence>
<dbReference type="GO" id="GO:1990275">
    <property type="term" value="F:preribosome binding"/>
    <property type="evidence" value="ECO:0007669"/>
    <property type="project" value="TreeGrafter"/>
</dbReference>
<accession>A0A1Y2DIS1</accession>
<keyword evidence="4" id="KW-1185">Reference proteome</keyword>
<dbReference type="STRING" id="1141098.A0A1Y2DIS1"/>
<reference evidence="3 4" key="1">
    <citation type="submission" date="2016-07" db="EMBL/GenBank/DDBJ databases">
        <title>Pervasive Adenine N6-methylation of Active Genes in Fungi.</title>
        <authorList>
            <consortium name="DOE Joint Genome Institute"/>
            <person name="Mondo S.J."/>
            <person name="Dannebaum R.O."/>
            <person name="Kuo R.C."/>
            <person name="Labutti K."/>
            <person name="Haridas S."/>
            <person name="Kuo A."/>
            <person name="Salamov A."/>
            <person name="Ahrendt S.R."/>
            <person name="Lipzen A."/>
            <person name="Sullivan W."/>
            <person name="Andreopoulos W.B."/>
            <person name="Clum A."/>
            <person name="Lindquist E."/>
            <person name="Daum C."/>
            <person name="Ramamoorthy G.K."/>
            <person name="Gryganskyi A."/>
            <person name="Culley D."/>
            <person name="Magnuson J.K."/>
            <person name="James T.Y."/>
            <person name="O'Malley M.A."/>
            <person name="Stajich J.E."/>
            <person name="Spatafora J.W."/>
            <person name="Visel A."/>
            <person name="Grigoriev I.V."/>
        </authorList>
    </citation>
    <scope>NUCLEOTIDE SEQUENCE [LARGE SCALE GENOMIC DNA]</scope>
    <source>
        <strain evidence="3 4">CBS 129021</strain>
    </source>
</reference>